<reference evidence="3 4" key="1">
    <citation type="journal article" date="2017" name="PLoS Biol.">
        <title>The sea cucumber genome provides insights into morphological evolution and visceral regeneration.</title>
        <authorList>
            <person name="Zhang X."/>
            <person name="Sun L."/>
            <person name="Yuan J."/>
            <person name="Sun Y."/>
            <person name="Gao Y."/>
            <person name="Zhang L."/>
            <person name="Li S."/>
            <person name="Dai H."/>
            <person name="Hamel J.F."/>
            <person name="Liu C."/>
            <person name="Yu Y."/>
            <person name="Liu S."/>
            <person name="Lin W."/>
            <person name="Guo K."/>
            <person name="Jin S."/>
            <person name="Xu P."/>
            <person name="Storey K.B."/>
            <person name="Huan P."/>
            <person name="Zhang T."/>
            <person name="Zhou Y."/>
            <person name="Zhang J."/>
            <person name="Lin C."/>
            <person name="Li X."/>
            <person name="Xing L."/>
            <person name="Huo D."/>
            <person name="Sun M."/>
            <person name="Wang L."/>
            <person name="Mercier A."/>
            <person name="Li F."/>
            <person name="Yang H."/>
            <person name="Xiang J."/>
        </authorList>
    </citation>
    <scope>NUCLEOTIDE SEQUENCE [LARGE SCALE GENOMIC DNA]</scope>
    <source>
        <strain evidence="3">Shaxun</strain>
        <tissue evidence="3">Muscle</tissue>
    </source>
</reference>
<dbReference type="EMBL" id="MRZV01000816">
    <property type="protein sequence ID" value="PIK43891.1"/>
    <property type="molecule type" value="Genomic_DNA"/>
</dbReference>
<sequence>MAEGGKEPEESDYYTFIWDDDEPLECGEGDTGKAPMQRCFSFEDGAALQKRVQQLEKELANMSTKMSSMHLKNKDETNEETRWRQRESGRVGELVAKIDAMKKELTLKDEYQQSLRDQLYRANQRAQEERANLESHYKEQIALLKSKFEGTDNVSQLRLLTELDSWSTESRLRSRRTREVHFTVKNVPNEDNSYKHLQYLICYSCKESYDPEDLRRNCSFHPLPPMKRPNWEKDWGLKLDLKKYQSYCYWACCNTLAKKRPEGCCKGRHHQMWEGDILLRQVMLADEENTTNMLKRASSEVHIVTD</sequence>
<feature type="coiled-coil region" evidence="1">
    <location>
        <begin position="116"/>
        <end position="143"/>
    </location>
</feature>
<evidence type="ECO:0000256" key="2">
    <source>
        <dbReference type="SAM" id="MobiDB-lite"/>
    </source>
</evidence>
<keyword evidence="1" id="KW-0175">Coiled coil</keyword>
<dbReference type="Proteomes" id="UP000230750">
    <property type="component" value="Unassembled WGS sequence"/>
</dbReference>
<dbReference type="AlphaFoldDB" id="A0A2G8K7A5"/>
<evidence type="ECO:0000313" key="3">
    <source>
        <dbReference type="EMBL" id="PIK43891.1"/>
    </source>
</evidence>
<comment type="caution">
    <text evidence="3">The sequence shown here is derived from an EMBL/GenBank/DDBJ whole genome shotgun (WGS) entry which is preliminary data.</text>
</comment>
<proteinExistence type="predicted"/>
<evidence type="ECO:0000256" key="1">
    <source>
        <dbReference type="SAM" id="Coils"/>
    </source>
</evidence>
<accession>A0A2G8K7A5</accession>
<protein>
    <submittedName>
        <fullName evidence="3">Uncharacterized protein</fullName>
    </submittedName>
</protein>
<evidence type="ECO:0000313" key="4">
    <source>
        <dbReference type="Proteomes" id="UP000230750"/>
    </source>
</evidence>
<name>A0A2G8K7A5_STIJA</name>
<feature type="region of interest" description="Disordered" evidence="2">
    <location>
        <begin position="64"/>
        <end position="87"/>
    </location>
</feature>
<dbReference type="OrthoDB" id="10071430at2759"/>
<keyword evidence="4" id="KW-1185">Reference proteome</keyword>
<gene>
    <name evidence="3" type="ORF">BSL78_19260</name>
</gene>
<organism evidence="3 4">
    <name type="scientific">Stichopus japonicus</name>
    <name type="common">Sea cucumber</name>
    <dbReference type="NCBI Taxonomy" id="307972"/>
    <lineage>
        <taxon>Eukaryota</taxon>
        <taxon>Metazoa</taxon>
        <taxon>Echinodermata</taxon>
        <taxon>Eleutherozoa</taxon>
        <taxon>Echinozoa</taxon>
        <taxon>Holothuroidea</taxon>
        <taxon>Aspidochirotacea</taxon>
        <taxon>Aspidochirotida</taxon>
        <taxon>Stichopodidae</taxon>
        <taxon>Apostichopus</taxon>
    </lineage>
</organism>
<feature type="compositionally biased region" description="Basic and acidic residues" evidence="2">
    <location>
        <begin position="72"/>
        <end position="87"/>
    </location>
</feature>